<dbReference type="RefSeq" id="WP_186867432.1">
    <property type="nucleotide sequence ID" value="NZ_JACOPH010000011.1"/>
</dbReference>
<reference evidence="1" key="1">
    <citation type="submission" date="2020-08" db="EMBL/GenBank/DDBJ databases">
        <title>Genome public.</title>
        <authorList>
            <person name="Liu C."/>
            <person name="Sun Q."/>
        </authorList>
    </citation>
    <scope>NUCLEOTIDE SEQUENCE</scope>
    <source>
        <strain evidence="1">BX1005</strain>
    </source>
</reference>
<keyword evidence="2" id="KW-1185">Reference proteome</keyword>
<accession>A0A923RTK0</accession>
<organism evidence="1 2">
    <name type="scientific">Roseburia zhanii</name>
    <dbReference type="NCBI Taxonomy" id="2763064"/>
    <lineage>
        <taxon>Bacteria</taxon>
        <taxon>Bacillati</taxon>
        <taxon>Bacillota</taxon>
        <taxon>Clostridia</taxon>
        <taxon>Lachnospirales</taxon>
        <taxon>Lachnospiraceae</taxon>
        <taxon>Roseburia</taxon>
    </lineage>
</organism>
<dbReference type="EMBL" id="JACOPH010000011">
    <property type="protein sequence ID" value="MBC5714831.1"/>
    <property type="molecule type" value="Genomic_DNA"/>
</dbReference>
<gene>
    <name evidence="1" type="ORF">H8S17_11580</name>
</gene>
<name>A0A923RTK0_9FIRM</name>
<proteinExistence type="predicted"/>
<protein>
    <submittedName>
        <fullName evidence="1">Uncharacterized protein</fullName>
    </submittedName>
</protein>
<dbReference type="Proteomes" id="UP000606720">
    <property type="component" value="Unassembled WGS sequence"/>
</dbReference>
<sequence length="67" mass="7944">MGDTIIVKEWRKFRRYKDGAEYYGFSQSIFERLAKDAGAIYKVNKVVLVNCEIFEKYLESFRLEGHS</sequence>
<evidence type="ECO:0000313" key="1">
    <source>
        <dbReference type="EMBL" id="MBC5714831.1"/>
    </source>
</evidence>
<dbReference type="AlphaFoldDB" id="A0A923RTK0"/>
<dbReference type="InterPro" id="IPR045591">
    <property type="entry name" value="DUF6462"/>
</dbReference>
<comment type="caution">
    <text evidence="1">The sequence shown here is derived from an EMBL/GenBank/DDBJ whole genome shotgun (WGS) entry which is preliminary data.</text>
</comment>
<evidence type="ECO:0000313" key="2">
    <source>
        <dbReference type="Proteomes" id="UP000606720"/>
    </source>
</evidence>
<dbReference type="Pfam" id="PF20063">
    <property type="entry name" value="DUF6462"/>
    <property type="match status" value="1"/>
</dbReference>